<evidence type="ECO:0000313" key="2">
    <source>
        <dbReference type="EMBL" id="KKK69168.1"/>
    </source>
</evidence>
<protein>
    <submittedName>
        <fullName evidence="2">Uncharacterized protein</fullName>
    </submittedName>
</protein>
<sequence length="101" mass="11334">MTPPPSREPAPVTDAEAEKEIARSETTHLGGAFGPRAALRLLRDRADYKERIGELEGRLGPRSRAIHNRFAETEEHSGWWEACQVPPCRDDRTLLGEAQDE</sequence>
<comment type="caution">
    <text evidence="2">The sequence shown here is derived from an EMBL/GenBank/DDBJ whole genome shotgun (WGS) entry which is preliminary data.</text>
</comment>
<feature type="compositionally biased region" description="Basic and acidic residues" evidence="1">
    <location>
        <begin position="16"/>
        <end position="26"/>
    </location>
</feature>
<dbReference type="EMBL" id="LAZR01058785">
    <property type="protein sequence ID" value="KKK69168.1"/>
    <property type="molecule type" value="Genomic_DNA"/>
</dbReference>
<accession>A0A0F8XJT9</accession>
<evidence type="ECO:0000256" key="1">
    <source>
        <dbReference type="SAM" id="MobiDB-lite"/>
    </source>
</evidence>
<name>A0A0F8XJT9_9ZZZZ</name>
<dbReference type="AlphaFoldDB" id="A0A0F8XJT9"/>
<feature type="region of interest" description="Disordered" evidence="1">
    <location>
        <begin position="1"/>
        <end position="33"/>
    </location>
</feature>
<organism evidence="2">
    <name type="scientific">marine sediment metagenome</name>
    <dbReference type="NCBI Taxonomy" id="412755"/>
    <lineage>
        <taxon>unclassified sequences</taxon>
        <taxon>metagenomes</taxon>
        <taxon>ecological metagenomes</taxon>
    </lineage>
</organism>
<reference evidence="2" key="1">
    <citation type="journal article" date="2015" name="Nature">
        <title>Complex archaea that bridge the gap between prokaryotes and eukaryotes.</title>
        <authorList>
            <person name="Spang A."/>
            <person name="Saw J.H."/>
            <person name="Jorgensen S.L."/>
            <person name="Zaremba-Niedzwiedzka K."/>
            <person name="Martijn J."/>
            <person name="Lind A.E."/>
            <person name="van Eijk R."/>
            <person name="Schleper C."/>
            <person name="Guy L."/>
            <person name="Ettema T.J."/>
        </authorList>
    </citation>
    <scope>NUCLEOTIDE SEQUENCE</scope>
</reference>
<gene>
    <name evidence="2" type="ORF">LCGC14_2936730</name>
</gene>
<proteinExistence type="predicted"/>